<dbReference type="Gene3D" id="2.40.50.140">
    <property type="entry name" value="Nucleic acid-binding proteins"/>
    <property type="match status" value="1"/>
</dbReference>
<dbReference type="OrthoDB" id="1918363at2759"/>
<feature type="compositionally biased region" description="Basic residues" evidence="2">
    <location>
        <begin position="175"/>
        <end position="186"/>
    </location>
</feature>
<feature type="compositionally biased region" description="Basic and acidic residues" evidence="2">
    <location>
        <begin position="210"/>
        <end position="219"/>
    </location>
</feature>
<dbReference type="SUPFAM" id="SSF50249">
    <property type="entry name" value="Nucleic acid-binding proteins"/>
    <property type="match status" value="1"/>
</dbReference>
<keyword evidence="1" id="KW-0862">Zinc</keyword>
<organism evidence="5 6">
    <name type="scientific">Candidula unifasciata</name>
    <dbReference type="NCBI Taxonomy" id="100452"/>
    <lineage>
        <taxon>Eukaryota</taxon>
        <taxon>Metazoa</taxon>
        <taxon>Spiralia</taxon>
        <taxon>Lophotrochozoa</taxon>
        <taxon>Mollusca</taxon>
        <taxon>Gastropoda</taxon>
        <taxon>Heterobranchia</taxon>
        <taxon>Euthyneura</taxon>
        <taxon>Panpulmonata</taxon>
        <taxon>Eupulmonata</taxon>
        <taxon>Stylommatophora</taxon>
        <taxon>Helicina</taxon>
        <taxon>Helicoidea</taxon>
        <taxon>Geomitridae</taxon>
        <taxon>Candidula</taxon>
    </lineage>
</organism>
<feature type="region of interest" description="Disordered" evidence="2">
    <location>
        <begin position="90"/>
        <end position="115"/>
    </location>
</feature>
<keyword evidence="1" id="KW-0863">Zinc-finger</keyword>
<feature type="compositionally biased region" description="Basic and acidic residues" evidence="2">
    <location>
        <begin position="163"/>
        <end position="174"/>
    </location>
</feature>
<dbReference type="PROSITE" id="PS50158">
    <property type="entry name" value="ZF_CCHC"/>
    <property type="match status" value="1"/>
</dbReference>
<evidence type="ECO:0000256" key="2">
    <source>
        <dbReference type="SAM" id="MobiDB-lite"/>
    </source>
</evidence>
<dbReference type="Pfam" id="PF00575">
    <property type="entry name" value="S1"/>
    <property type="match status" value="1"/>
</dbReference>
<feature type="compositionally biased region" description="Basic and acidic residues" evidence="2">
    <location>
        <begin position="334"/>
        <end position="349"/>
    </location>
</feature>
<dbReference type="InterPro" id="IPR001878">
    <property type="entry name" value="Znf_CCHC"/>
</dbReference>
<feature type="domain" description="CCHC-type" evidence="4">
    <location>
        <begin position="129"/>
        <end position="142"/>
    </location>
</feature>
<evidence type="ECO:0000256" key="1">
    <source>
        <dbReference type="PROSITE-ProRule" id="PRU00047"/>
    </source>
</evidence>
<evidence type="ECO:0000259" key="4">
    <source>
        <dbReference type="PROSITE" id="PS50158"/>
    </source>
</evidence>
<dbReference type="GO" id="GO:0008270">
    <property type="term" value="F:zinc ion binding"/>
    <property type="evidence" value="ECO:0007669"/>
    <property type="project" value="UniProtKB-KW"/>
</dbReference>
<gene>
    <name evidence="5" type="ORF">CUNI_LOCUS4496</name>
</gene>
<feature type="domain" description="S1 motif" evidence="3">
    <location>
        <begin position="14"/>
        <end position="84"/>
    </location>
</feature>
<evidence type="ECO:0000259" key="3">
    <source>
        <dbReference type="PROSITE" id="PS50126"/>
    </source>
</evidence>
<dbReference type="InterPro" id="IPR012340">
    <property type="entry name" value="NA-bd_OB-fold"/>
</dbReference>
<feature type="compositionally biased region" description="Basic and acidic residues" evidence="2">
    <location>
        <begin position="289"/>
        <end position="326"/>
    </location>
</feature>
<dbReference type="Proteomes" id="UP000678393">
    <property type="component" value="Unassembled WGS sequence"/>
</dbReference>
<dbReference type="EMBL" id="CAJHNH020000633">
    <property type="protein sequence ID" value="CAG5118938.1"/>
    <property type="molecule type" value="Genomic_DNA"/>
</dbReference>
<dbReference type="GO" id="GO:0043489">
    <property type="term" value="P:RNA stabilization"/>
    <property type="evidence" value="ECO:0007669"/>
    <property type="project" value="TreeGrafter"/>
</dbReference>
<feature type="compositionally biased region" description="Basic and acidic residues" evidence="2">
    <location>
        <begin position="358"/>
        <end position="373"/>
    </location>
</feature>
<dbReference type="PANTHER" id="PTHR15838">
    <property type="entry name" value="NUCLEOLAR PROTEIN OF 40 KDA"/>
    <property type="match status" value="1"/>
</dbReference>
<dbReference type="GO" id="GO:0003723">
    <property type="term" value="F:RNA binding"/>
    <property type="evidence" value="ECO:0007669"/>
    <property type="project" value="TreeGrafter"/>
</dbReference>
<feature type="compositionally biased region" description="Basic and acidic residues" evidence="2">
    <location>
        <begin position="229"/>
        <end position="266"/>
    </location>
</feature>
<dbReference type="AlphaFoldDB" id="A0A8S3YR79"/>
<keyword evidence="1" id="KW-0479">Metal-binding</keyword>
<dbReference type="InterPro" id="IPR003029">
    <property type="entry name" value="S1_domain"/>
</dbReference>
<feature type="region of interest" description="Disordered" evidence="2">
    <location>
        <begin position="163"/>
        <end position="379"/>
    </location>
</feature>
<comment type="caution">
    <text evidence="5">The sequence shown here is derived from an EMBL/GenBank/DDBJ whole genome shotgun (WGS) entry which is preliminary data.</text>
</comment>
<proteinExistence type="predicted"/>
<sequence length="379" mass="43646">MMRNSSEGGLPRLFQIFHGEVASLQSYGAFIRIPGCRKQGLLHKSQMSNARVEDPSEMLAKGERVFCKVIAMEADGEKIALSMKVVSQTSGKDLDPENIQSNQDEKRRRQWNTQDRRKIDLGAELNTTCRRCGGHGHFAMDCYVSKGDNRYALIPDLRYSAGEERSYRTQERKEDKKKKQKSKRRTSSPEDSDSGVDQRKKPTRVTGGDRSNKRDKYRQSSDSGSSPEVNERGKRQDRWEGKDERSDRFGESSRGEKYGSKRKVAEPESGSDSEGQGYRKQTRNSQEFRQAEYRPRLRSGSREARKKDGNEREKLRNTKDEREGPRRNLNATGNRERERGSEHRGEVARKRSWSFSSDEEKVGEKRGGKVNKEKSHKRR</sequence>
<name>A0A8S3YR79_9EUPU</name>
<reference evidence="5" key="1">
    <citation type="submission" date="2021-04" db="EMBL/GenBank/DDBJ databases">
        <authorList>
            <consortium name="Molecular Ecology Group"/>
        </authorList>
    </citation>
    <scope>NUCLEOTIDE SEQUENCE</scope>
</reference>
<dbReference type="PANTHER" id="PTHR15838:SF1">
    <property type="entry name" value="ZINC FINGER CCHC DOMAIN-CONTAINING PROTEIN 17"/>
    <property type="match status" value="1"/>
</dbReference>
<accession>A0A8S3YR79</accession>
<protein>
    <submittedName>
        <fullName evidence="5">Uncharacterized protein</fullName>
    </submittedName>
</protein>
<dbReference type="PROSITE" id="PS50126">
    <property type="entry name" value="S1"/>
    <property type="match status" value="1"/>
</dbReference>
<evidence type="ECO:0000313" key="5">
    <source>
        <dbReference type="EMBL" id="CAG5118938.1"/>
    </source>
</evidence>
<keyword evidence="6" id="KW-1185">Reference proteome</keyword>
<evidence type="ECO:0000313" key="6">
    <source>
        <dbReference type="Proteomes" id="UP000678393"/>
    </source>
</evidence>
<dbReference type="SMART" id="SM00316">
    <property type="entry name" value="S1"/>
    <property type="match status" value="1"/>
</dbReference>